<sequence>MTAVLTAAEPSGAWAWTGMRITAAADLTELREYAGLKEEERVGKAISEQITFLAAQLGERAGAALELRWWWRPETATLEAYLLTRVWGPDEPAARAAAEAAASRLSAAPRHVFTAALTDSELHAALQPFTPHPAGAVEVRKRVLVETPHRPDAGVLYYFAVQPFTGTYRSWEPLLRAITSLPHPVVVTVGLNPMPVPGSLNQAVALSASHYKRLATDGEYQHGGLYGGRVKLTPDAFAVEAEKMYADAGRRYQGSAFRIRVAVCAPQPLGDDLPSVIGATISSSERGAAENYLTSHATGATYTLERPSGPQLEIFTRNLGSLSFGDWGGHPVWRGPAPPSAALYPLTWIVDAEEATAAFRLPIAAHGTLPRFPVRARTPAVVADYTPSGPHLVLGGQPDAGPLGVELADLNRHALFLGTTGSGKTDSTLSFVRQLWGTHRVPFTVLEPVNAERDDYRWLATLPGFEELLIFTVGDEHTAPLRLNPFEVPPGVRVATHAANLRACFDAAFGLWDPLPAIYARALREMYQKAGFDLAEIAGEADTWPVLADFVAAITEVTDGLDYAGEVRSNILAASRLRAESLAEGACGTTLSAARSFPVADLLSRPVVIELAAIGDDTKEQALVMALLLNAMTEHYKAHREGSRLAHVTVIEEAHRLLGRPAPGGDTRQGDAQARAAETFANTLAENRKYGEGLVIVEQSPSKLIADAYKNTNLKVMHQLLSAEDRDLIGDTMRFSDDQRAYAGALPKMSAFAFHSRLDRPALVAVDDVRARDAAQRGLPEAPLAGNDELTRRHRAWLAGNPAASAAMTPQAPCGICPVRCSFAYAANRAAEAHIPAFRERMKSWPSARDDRPAWWEATGELLESWGAVKRPHRAGPDDPHWRTAVFVALLEKAYSGDTGRWRALYRDHLTRMRQDAAR</sequence>
<gene>
    <name evidence="1" type="ORF">Aiant_19890</name>
</gene>
<dbReference type="SUPFAM" id="SSF52540">
    <property type="entry name" value="P-loop containing nucleoside triphosphate hydrolases"/>
    <property type="match status" value="1"/>
</dbReference>
<dbReference type="Gene3D" id="3.40.50.300">
    <property type="entry name" value="P-loop containing nucleotide triphosphate hydrolases"/>
    <property type="match status" value="2"/>
</dbReference>
<dbReference type="InterPro" id="IPR051162">
    <property type="entry name" value="T4SS_component"/>
</dbReference>
<evidence type="ECO:0000313" key="1">
    <source>
        <dbReference type="EMBL" id="BCJ41332.1"/>
    </source>
</evidence>
<evidence type="ECO:0008006" key="3">
    <source>
        <dbReference type="Google" id="ProtNLM"/>
    </source>
</evidence>
<evidence type="ECO:0000313" key="2">
    <source>
        <dbReference type="Proteomes" id="UP000676967"/>
    </source>
</evidence>
<name>A0ABM7LQ32_9ACTN</name>
<keyword evidence="2" id="KW-1185">Reference proteome</keyword>
<organism evidence="1 2">
    <name type="scientific">Actinoplanes ianthinogenes</name>
    <dbReference type="NCBI Taxonomy" id="122358"/>
    <lineage>
        <taxon>Bacteria</taxon>
        <taxon>Bacillati</taxon>
        <taxon>Actinomycetota</taxon>
        <taxon>Actinomycetes</taxon>
        <taxon>Micromonosporales</taxon>
        <taxon>Micromonosporaceae</taxon>
        <taxon>Actinoplanes</taxon>
    </lineage>
</organism>
<dbReference type="RefSeq" id="WP_189336613.1">
    <property type="nucleotide sequence ID" value="NZ_AP023356.1"/>
</dbReference>
<dbReference type="PANTHER" id="PTHR30121">
    <property type="entry name" value="UNCHARACTERIZED PROTEIN YJGR-RELATED"/>
    <property type="match status" value="1"/>
</dbReference>
<dbReference type="PANTHER" id="PTHR30121:SF6">
    <property type="entry name" value="SLR6007 PROTEIN"/>
    <property type="match status" value="1"/>
</dbReference>
<dbReference type="InterPro" id="IPR027417">
    <property type="entry name" value="P-loop_NTPase"/>
</dbReference>
<accession>A0ABM7LQ32</accession>
<proteinExistence type="predicted"/>
<dbReference type="EMBL" id="AP023356">
    <property type="protein sequence ID" value="BCJ41332.1"/>
    <property type="molecule type" value="Genomic_DNA"/>
</dbReference>
<protein>
    <recommendedName>
        <fullName evidence="3">ATP-binding protein</fullName>
    </recommendedName>
</protein>
<reference evidence="1 2" key="1">
    <citation type="submission" date="2020-08" db="EMBL/GenBank/DDBJ databases">
        <title>Whole genome shotgun sequence of Actinoplanes ianthinogenes NBRC 13996.</title>
        <authorList>
            <person name="Komaki H."/>
            <person name="Tamura T."/>
        </authorList>
    </citation>
    <scope>NUCLEOTIDE SEQUENCE [LARGE SCALE GENOMIC DNA]</scope>
    <source>
        <strain evidence="1 2">NBRC 13996</strain>
    </source>
</reference>
<dbReference type="Proteomes" id="UP000676967">
    <property type="component" value="Chromosome"/>
</dbReference>